<dbReference type="OrthoDB" id="4085222at2"/>
<dbReference type="CDD" id="cd00138">
    <property type="entry name" value="PLDc_SF"/>
    <property type="match status" value="1"/>
</dbReference>
<evidence type="ECO:0000313" key="2">
    <source>
        <dbReference type="EMBL" id="ALG08184.1"/>
    </source>
</evidence>
<dbReference type="GO" id="GO:0006793">
    <property type="term" value="P:phosphorus metabolic process"/>
    <property type="evidence" value="ECO:0007669"/>
    <property type="project" value="UniProtKB-ARBA"/>
</dbReference>
<dbReference type="PROSITE" id="PS50035">
    <property type="entry name" value="PLD"/>
    <property type="match status" value="1"/>
</dbReference>
<organism evidence="2 3">
    <name type="scientific">Kibdelosporangium phytohabitans</name>
    <dbReference type="NCBI Taxonomy" id="860235"/>
    <lineage>
        <taxon>Bacteria</taxon>
        <taxon>Bacillati</taxon>
        <taxon>Actinomycetota</taxon>
        <taxon>Actinomycetes</taxon>
        <taxon>Pseudonocardiales</taxon>
        <taxon>Pseudonocardiaceae</taxon>
        <taxon>Kibdelosporangium</taxon>
    </lineage>
</organism>
<proteinExistence type="predicted"/>
<dbReference type="SUPFAM" id="SSF56024">
    <property type="entry name" value="Phospholipase D/nuclease"/>
    <property type="match status" value="1"/>
</dbReference>
<dbReference type="GO" id="GO:0003824">
    <property type="term" value="F:catalytic activity"/>
    <property type="evidence" value="ECO:0007669"/>
    <property type="project" value="InterPro"/>
</dbReference>
<dbReference type="KEGG" id="kphy:AOZ06_15830"/>
<sequence>MASVLEPLKPVVALIRQAPEPMALAARLLDLAESGSSGAELAAVLSTSVTDWNLARSALIHADILDMADNRTPCAAVRLAQAQVLTEAAEDSWELVLTVPGFLRRTLADLVAVNGDRSRPRETQATLVEVAATARDNLMIAAPYLHADFVTTLANPLQRVLQTGGAVTVITRALSLTAPERSSANVEAIALLRQVAERAGRAITVRSWEESGLGVHFKVVIADHRLAYLGSANLTPGGTAAHAEAGVLLRGPRVAALSRWLTAVADELARRRLPSG</sequence>
<keyword evidence="3" id="KW-1185">Reference proteome</keyword>
<name>A0A0N9HT09_9PSEU</name>
<evidence type="ECO:0000259" key="1">
    <source>
        <dbReference type="PROSITE" id="PS50035"/>
    </source>
</evidence>
<accession>A0A0N9HT09</accession>
<dbReference type="Proteomes" id="UP000063699">
    <property type="component" value="Chromosome"/>
</dbReference>
<evidence type="ECO:0000313" key="3">
    <source>
        <dbReference type="Proteomes" id="UP000063699"/>
    </source>
</evidence>
<dbReference type="InterPro" id="IPR001736">
    <property type="entry name" value="PLipase_D/transphosphatidylase"/>
</dbReference>
<feature type="domain" description="PLD phosphodiesterase" evidence="1">
    <location>
        <begin position="216"/>
        <end position="238"/>
    </location>
</feature>
<gene>
    <name evidence="2" type="ORF">AOZ06_15830</name>
</gene>
<dbReference type="Pfam" id="PF13091">
    <property type="entry name" value="PLDc_2"/>
    <property type="match status" value="1"/>
</dbReference>
<dbReference type="Gene3D" id="3.30.870.10">
    <property type="entry name" value="Endonuclease Chain A"/>
    <property type="match status" value="1"/>
</dbReference>
<dbReference type="AlphaFoldDB" id="A0A0N9HT09"/>
<dbReference type="RefSeq" id="WP_054290091.1">
    <property type="nucleotide sequence ID" value="NZ_CP012752.1"/>
</dbReference>
<dbReference type="EMBL" id="CP012752">
    <property type="protein sequence ID" value="ALG08184.1"/>
    <property type="molecule type" value="Genomic_DNA"/>
</dbReference>
<dbReference type="STRING" id="860235.AOZ06_15830"/>
<dbReference type="InterPro" id="IPR025202">
    <property type="entry name" value="PLD-like_dom"/>
</dbReference>
<protein>
    <recommendedName>
        <fullName evidence="1">PLD phosphodiesterase domain-containing protein</fullName>
    </recommendedName>
</protein>
<reference evidence="2 3" key="1">
    <citation type="submission" date="2015-07" db="EMBL/GenBank/DDBJ databases">
        <title>Genome sequencing of Kibdelosporangium phytohabitans.</title>
        <authorList>
            <person name="Qin S."/>
            <person name="Xing K."/>
        </authorList>
    </citation>
    <scope>NUCLEOTIDE SEQUENCE [LARGE SCALE GENOMIC DNA]</scope>
    <source>
        <strain evidence="2 3">KLBMP1111</strain>
    </source>
</reference>